<name>J4TDC9_9MYCO</name>
<evidence type="ECO:0000313" key="3">
    <source>
        <dbReference type="EMBL" id="EJO86748.1"/>
    </source>
</evidence>
<dbReference type="InterPro" id="IPR007969">
    <property type="entry name" value="DUF732"/>
</dbReference>
<dbReference type="OrthoDB" id="4734115at2"/>
<accession>J4TDC9</accession>
<gene>
    <name evidence="3" type="ORF">MCOL_V222603</name>
</gene>
<dbReference type="Proteomes" id="UP000006455">
    <property type="component" value="Unassembled WGS sequence"/>
</dbReference>
<comment type="caution">
    <text evidence="3">The sequence shown here is derived from an EMBL/GenBank/DDBJ whole genome shotgun (WGS) entry which is preliminary data.</text>
</comment>
<keyword evidence="1" id="KW-0732">Signal</keyword>
<feature type="domain" description="DUF732" evidence="2">
    <location>
        <begin position="29"/>
        <end position="106"/>
    </location>
</feature>
<organism evidence="3 4">
    <name type="scientific">Mycobacterium colombiense CECT 3035</name>
    <dbReference type="NCBI Taxonomy" id="1041522"/>
    <lineage>
        <taxon>Bacteria</taxon>
        <taxon>Bacillati</taxon>
        <taxon>Actinomycetota</taxon>
        <taxon>Actinomycetes</taxon>
        <taxon>Mycobacteriales</taxon>
        <taxon>Mycobacteriaceae</taxon>
        <taxon>Mycobacterium</taxon>
        <taxon>Mycobacterium avium complex (MAC)</taxon>
    </lineage>
</organism>
<feature type="signal peptide" evidence="1">
    <location>
        <begin position="1"/>
        <end position="25"/>
    </location>
</feature>
<proteinExistence type="predicted"/>
<dbReference type="Pfam" id="PF05305">
    <property type="entry name" value="DUF732"/>
    <property type="match status" value="1"/>
</dbReference>
<evidence type="ECO:0000313" key="4">
    <source>
        <dbReference type="Proteomes" id="UP000006455"/>
    </source>
</evidence>
<dbReference type="STRING" id="1041522.GCA_002105755_00935"/>
<reference evidence="3 4" key="1">
    <citation type="journal article" date="2011" name="J. Bacteriol.">
        <title>Genome sequence of the Mycobacterium colombiense type strain, CECT 3035.</title>
        <authorList>
            <person name="Gonzalez-Perez M."/>
            <person name="Murcia M.I."/>
            <person name="Landsman D."/>
            <person name="Jordan I.K."/>
            <person name="Marino-Ramirez L."/>
        </authorList>
    </citation>
    <scope>NUCLEOTIDE SEQUENCE [LARGE SCALE GENOMIC DNA]</scope>
    <source>
        <strain evidence="3 4">CECT 3035</strain>
    </source>
</reference>
<dbReference type="AlphaFoldDB" id="J4TDC9"/>
<feature type="chain" id="PRO_5003780063" description="DUF732 domain-containing protein" evidence="1">
    <location>
        <begin position="26"/>
        <end position="114"/>
    </location>
</feature>
<dbReference type="RefSeq" id="WP_007775907.1">
    <property type="nucleotide sequence ID" value="NZ_AFVW02000007.1"/>
</dbReference>
<sequence>MRARPIVLTVVAAAAAITLAAPARADDTDDNFWAIVQTFEMGPKVTKGVALSQAKTFCGDLRRGDSDETPAQQTADEGAWLANWANTTEYKAGEFLGVAINTYCPEQMSAVQGG</sequence>
<dbReference type="GeneID" id="31529876"/>
<protein>
    <recommendedName>
        <fullName evidence="2">DUF732 domain-containing protein</fullName>
    </recommendedName>
</protein>
<dbReference type="EMBL" id="AFVW02000007">
    <property type="protein sequence ID" value="EJO86748.1"/>
    <property type="molecule type" value="Genomic_DNA"/>
</dbReference>
<evidence type="ECO:0000256" key="1">
    <source>
        <dbReference type="SAM" id="SignalP"/>
    </source>
</evidence>
<evidence type="ECO:0000259" key="2">
    <source>
        <dbReference type="Pfam" id="PF05305"/>
    </source>
</evidence>